<dbReference type="EMBL" id="KB468053">
    <property type="protein sequence ID" value="PCH40489.1"/>
    <property type="molecule type" value="Genomic_DNA"/>
</dbReference>
<evidence type="ECO:0000256" key="7">
    <source>
        <dbReference type="ARBA" id="ARBA00022630"/>
    </source>
</evidence>
<evidence type="ECO:0000256" key="16">
    <source>
        <dbReference type="ARBA" id="ARBA00061589"/>
    </source>
</evidence>
<dbReference type="InterPro" id="IPR008259">
    <property type="entry name" value="FMN_hydac_DH_AS"/>
</dbReference>
<evidence type="ECO:0000313" key="26">
    <source>
        <dbReference type="Proteomes" id="UP000218811"/>
    </source>
</evidence>
<evidence type="ECO:0000313" key="25">
    <source>
        <dbReference type="EMBL" id="PCH40489.1"/>
    </source>
</evidence>
<evidence type="ECO:0000256" key="22">
    <source>
        <dbReference type="SAM" id="MobiDB-lite"/>
    </source>
</evidence>
<evidence type="ECO:0000256" key="1">
    <source>
        <dbReference type="ARBA" id="ARBA00001917"/>
    </source>
</evidence>
<dbReference type="Gene3D" id="3.20.20.70">
    <property type="entry name" value="Aldolase class I"/>
    <property type="match status" value="1"/>
</dbReference>
<dbReference type="Proteomes" id="UP000218811">
    <property type="component" value="Unassembled WGS sequence"/>
</dbReference>
<evidence type="ECO:0000259" key="23">
    <source>
        <dbReference type="PROSITE" id="PS50255"/>
    </source>
</evidence>
<keyword evidence="5" id="KW-0813">Transport</keyword>
<dbReference type="GO" id="GO:0004460">
    <property type="term" value="F:L-lactate dehydrogenase (cytochrome) activity"/>
    <property type="evidence" value="ECO:0007669"/>
    <property type="project" value="UniProtKB-EC"/>
</dbReference>
<evidence type="ECO:0000256" key="2">
    <source>
        <dbReference type="ARBA" id="ARBA00001970"/>
    </source>
</evidence>
<dbReference type="STRING" id="742152.A0A2H3JNW3"/>
<dbReference type="GO" id="GO:0005758">
    <property type="term" value="C:mitochondrial intermembrane space"/>
    <property type="evidence" value="ECO:0007669"/>
    <property type="project" value="UniProtKB-SubCell"/>
</dbReference>
<keyword evidence="26" id="KW-1185">Reference proteome</keyword>
<dbReference type="InterPro" id="IPR000262">
    <property type="entry name" value="FMN-dep_DH"/>
</dbReference>
<evidence type="ECO:0000256" key="12">
    <source>
        <dbReference type="ARBA" id="ARBA00023004"/>
    </source>
</evidence>
<comment type="catalytic activity">
    <reaction evidence="14">
        <text>(S)-lactate + 2 Fe(III)-[cytochrome c] = 2 Fe(II)-[cytochrome c] + pyruvate + 2 H(+)</text>
        <dbReference type="Rhea" id="RHEA:19909"/>
        <dbReference type="Rhea" id="RHEA-COMP:10350"/>
        <dbReference type="Rhea" id="RHEA-COMP:14399"/>
        <dbReference type="ChEBI" id="CHEBI:15361"/>
        <dbReference type="ChEBI" id="CHEBI:15378"/>
        <dbReference type="ChEBI" id="CHEBI:16651"/>
        <dbReference type="ChEBI" id="CHEBI:29033"/>
        <dbReference type="ChEBI" id="CHEBI:29034"/>
        <dbReference type="EC" id="1.1.2.3"/>
    </reaction>
    <physiologicalReaction direction="left-to-right" evidence="14">
        <dbReference type="Rhea" id="RHEA:19910"/>
    </physiologicalReaction>
</comment>
<keyword evidence="9" id="KW-0479">Metal-binding</keyword>
<organism evidence="25 26">
    <name type="scientific">Wolfiporia cocos (strain MD-104)</name>
    <name type="common">Brown rot fungus</name>
    <dbReference type="NCBI Taxonomy" id="742152"/>
    <lineage>
        <taxon>Eukaryota</taxon>
        <taxon>Fungi</taxon>
        <taxon>Dikarya</taxon>
        <taxon>Basidiomycota</taxon>
        <taxon>Agaricomycotina</taxon>
        <taxon>Agaricomycetes</taxon>
        <taxon>Polyporales</taxon>
        <taxon>Phaeolaceae</taxon>
        <taxon>Wolfiporia</taxon>
    </lineage>
</organism>
<evidence type="ECO:0000256" key="3">
    <source>
        <dbReference type="ARBA" id="ARBA00004569"/>
    </source>
</evidence>
<feature type="region of interest" description="Disordered" evidence="22">
    <location>
        <begin position="287"/>
        <end position="319"/>
    </location>
</feature>
<protein>
    <recommendedName>
        <fullName evidence="18">L-lactate dehydrogenase (cytochrome)</fullName>
        <ecNumber evidence="17">1.1.2.3</ecNumber>
    </recommendedName>
    <alternativeName>
        <fullName evidence="20">Cytochrome b2</fullName>
    </alternativeName>
    <alternativeName>
        <fullName evidence="19">Flavocytochrome b2</fullName>
    </alternativeName>
    <alternativeName>
        <fullName evidence="21">L-lactate ferricytochrome c oxidoreductase</fullName>
    </alternativeName>
</protein>
<dbReference type="GO" id="GO:0020037">
    <property type="term" value="F:heme binding"/>
    <property type="evidence" value="ECO:0007669"/>
    <property type="project" value="InterPro"/>
</dbReference>
<evidence type="ECO:0000256" key="8">
    <source>
        <dbReference type="ARBA" id="ARBA00022643"/>
    </source>
</evidence>
<dbReference type="GO" id="GO:0046872">
    <property type="term" value="F:metal ion binding"/>
    <property type="evidence" value="ECO:0007669"/>
    <property type="project" value="UniProtKB-KW"/>
</dbReference>
<dbReference type="InterPro" id="IPR037396">
    <property type="entry name" value="FMN_HAD"/>
</dbReference>
<evidence type="ECO:0000256" key="21">
    <source>
        <dbReference type="ARBA" id="ARBA00078938"/>
    </source>
</evidence>
<accession>A0A2H3JNW3</accession>
<dbReference type="AlphaFoldDB" id="A0A2H3JNW3"/>
<dbReference type="SUPFAM" id="SSF55856">
    <property type="entry name" value="Cytochrome b5-like heme/steroid binding domain"/>
    <property type="match status" value="1"/>
</dbReference>
<dbReference type="PROSITE" id="PS00557">
    <property type="entry name" value="FMN_HYDROXY_ACID_DH_1"/>
    <property type="match status" value="1"/>
</dbReference>
<keyword evidence="12" id="KW-0408">Iron</keyword>
<dbReference type="FunFam" id="3.20.20.70:FF:000062">
    <property type="entry name" value="Cytochrome b2, mitochondrial, putative"/>
    <property type="match status" value="1"/>
</dbReference>
<feature type="domain" description="FMN hydroxy acid dehydrogenase" evidence="24">
    <location>
        <begin position="110"/>
        <end position="495"/>
    </location>
</feature>
<dbReference type="FunFam" id="3.10.120.10:FF:000009">
    <property type="entry name" value="Cytochrome b2, mitochondrial, putative"/>
    <property type="match status" value="1"/>
</dbReference>
<evidence type="ECO:0000256" key="11">
    <source>
        <dbReference type="ARBA" id="ARBA00023002"/>
    </source>
</evidence>
<keyword evidence="11" id="KW-0560">Oxidoreductase</keyword>
<evidence type="ECO:0000256" key="13">
    <source>
        <dbReference type="ARBA" id="ARBA00023128"/>
    </source>
</evidence>
<feature type="compositionally biased region" description="Basic and acidic residues" evidence="22">
    <location>
        <begin position="294"/>
        <end position="303"/>
    </location>
</feature>
<evidence type="ECO:0000256" key="15">
    <source>
        <dbReference type="ARBA" id="ARBA00061137"/>
    </source>
</evidence>
<evidence type="ECO:0000256" key="6">
    <source>
        <dbReference type="ARBA" id="ARBA00022617"/>
    </source>
</evidence>
<dbReference type="SMART" id="SM01117">
    <property type="entry name" value="Cyt-b5"/>
    <property type="match status" value="1"/>
</dbReference>
<dbReference type="InterPro" id="IPR001199">
    <property type="entry name" value="Cyt_B5-like_heme/steroid-bd"/>
</dbReference>
<gene>
    <name evidence="25" type="ORF">WOLCODRAFT_136908</name>
</gene>
<dbReference type="EC" id="1.1.2.3" evidence="17"/>
<reference evidence="25 26" key="1">
    <citation type="journal article" date="2012" name="Science">
        <title>The Paleozoic origin of enzymatic lignin decomposition reconstructed from 31 fungal genomes.</title>
        <authorList>
            <person name="Floudas D."/>
            <person name="Binder M."/>
            <person name="Riley R."/>
            <person name="Barry K."/>
            <person name="Blanchette R.A."/>
            <person name="Henrissat B."/>
            <person name="Martinez A.T."/>
            <person name="Otillar R."/>
            <person name="Spatafora J.W."/>
            <person name="Yadav J.S."/>
            <person name="Aerts A."/>
            <person name="Benoit I."/>
            <person name="Boyd A."/>
            <person name="Carlson A."/>
            <person name="Copeland A."/>
            <person name="Coutinho P.M."/>
            <person name="de Vries R.P."/>
            <person name="Ferreira P."/>
            <person name="Findley K."/>
            <person name="Foster B."/>
            <person name="Gaskell J."/>
            <person name="Glotzer D."/>
            <person name="Gorecki P."/>
            <person name="Heitman J."/>
            <person name="Hesse C."/>
            <person name="Hori C."/>
            <person name="Igarashi K."/>
            <person name="Jurgens J.A."/>
            <person name="Kallen N."/>
            <person name="Kersten P."/>
            <person name="Kohler A."/>
            <person name="Kuees U."/>
            <person name="Kumar T.K.A."/>
            <person name="Kuo A."/>
            <person name="LaButti K."/>
            <person name="Larrondo L.F."/>
            <person name="Lindquist E."/>
            <person name="Ling A."/>
            <person name="Lombard V."/>
            <person name="Lucas S."/>
            <person name="Lundell T."/>
            <person name="Martin R."/>
            <person name="McLaughlin D.J."/>
            <person name="Morgenstern I."/>
            <person name="Morin E."/>
            <person name="Murat C."/>
            <person name="Nagy L.G."/>
            <person name="Nolan M."/>
            <person name="Ohm R.A."/>
            <person name="Patyshakuliyeva A."/>
            <person name="Rokas A."/>
            <person name="Ruiz-Duenas F.J."/>
            <person name="Sabat G."/>
            <person name="Salamov A."/>
            <person name="Samejima M."/>
            <person name="Schmutz J."/>
            <person name="Slot J.C."/>
            <person name="St John F."/>
            <person name="Stenlid J."/>
            <person name="Sun H."/>
            <person name="Sun S."/>
            <person name="Syed K."/>
            <person name="Tsang A."/>
            <person name="Wiebenga A."/>
            <person name="Young D."/>
            <person name="Pisabarro A."/>
            <person name="Eastwood D.C."/>
            <person name="Martin F."/>
            <person name="Cullen D."/>
            <person name="Grigoriev I.V."/>
            <person name="Hibbett D.S."/>
        </authorList>
    </citation>
    <scope>NUCLEOTIDE SEQUENCE [LARGE SCALE GENOMIC DNA]</scope>
    <source>
        <strain evidence="25 26">MD-104</strain>
    </source>
</reference>
<dbReference type="InterPro" id="IPR018506">
    <property type="entry name" value="Cyt_B5_heme-BS"/>
</dbReference>
<dbReference type="InterPro" id="IPR036400">
    <property type="entry name" value="Cyt_B5-like_heme/steroid_sf"/>
</dbReference>
<dbReference type="PROSITE" id="PS50255">
    <property type="entry name" value="CYTOCHROME_B5_2"/>
    <property type="match status" value="1"/>
</dbReference>
<evidence type="ECO:0000256" key="17">
    <source>
        <dbReference type="ARBA" id="ARBA00066458"/>
    </source>
</evidence>
<dbReference type="Pfam" id="PF01070">
    <property type="entry name" value="FMN_dh"/>
    <property type="match status" value="1"/>
</dbReference>
<comment type="subunit">
    <text evidence="4">Homotetramer.</text>
</comment>
<evidence type="ECO:0000259" key="24">
    <source>
        <dbReference type="PROSITE" id="PS51349"/>
    </source>
</evidence>
<evidence type="ECO:0000256" key="4">
    <source>
        <dbReference type="ARBA" id="ARBA00011881"/>
    </source>
</evidence>
<keyword evidence="10" id="KW-0809">Transit peptide</keyword>
<evidence type="ECO:0000256" key="9">
    <source>
        <dbReference type="ARBA" id="ARBA00022723"/>
    </source>
</evidence>
<keyword evidence="8" id="KW-0288">FMN</keyword>
<dbReference type="Pfam" id="PF00173">
    <property type="entry name" value="Cyt-b5"/>
    <property type="match status" value="1"/>
</dbReference>
<keyword evidence="6" id="KW-0349">Heme</keyword>
<keyword evidence="7" id="KW-0285">Flavoprotein</keyword>
<proteinExistence type="inferred from homology"/>
<dbReference type="InterPro" id="IPR013785">
    <property type="entry name" value="Aldolase_TIM"/>
</dbReference>
<dbReference type="PROSITE" id="PS00191">
    <property type="entry name" value="CYTOCHROME_B5_1"/>
    <property type="match status" value="1"/>
</dbReference>
<dbReference type="PANTHER" id="PTHR10578">
    <property type="entry name" value="S -2-HYDROXY-ACID OXIDASE-RELATED"/>
    <property type="match status" value="1"/>
</dbReference>
<evidence type="ECO:0000256" key="18">
    <source>
        <dbReference type="ARBA" id="ARBA00068515"/>
    </source>
</evidence>
<feature type="domain" description="Cytochrome b5 heme-binding" evidence="23">
    <location>
        <begin position="2"/>
        <end position="79"/>
    </location>
</feature>
<sequence>MSRTWTLQEVKQHNTSSSCWVVIKDKVYDVTEFLPEHPGGSKIILKYAGRDATAVYEPIHPLDALDKNLPPDKHLGSLDTSTIAALKKERDTRKKTQDELRVEREQRRKPAINRILSLRDMEEVALKVMSHKVMAYYLSAADDEITSNENSRAFSRFFFHPRVLRPISQVDTSTTILGYKSAIPVLASGAGLAQLGHPLGEANITRGCGRTNIIQMVSSHASLSSSEIAATRVSPEQPLFFQLYKHRDNEIAERRVREVVELGYNAIFLTVDAPVSANRERDIRAPFELEDQEREAQAQELGEKQQTAGETSREPGNAETEIEGEVNLLGTAGALVASVDLGMTFKETIPWLRSITKLPIVIKGIQCVADAVLATEAGVDGILLSNHGGRQLEYSLPPLEVLYRIRKERPDVFEKLEVYIDGGIRRGTDVLKALCLGAKAVGLGRAFLYAQSAYGEAGVVQTVRILQREIILGMRLLGVTSVNELVPGLVERMSWQPILARL</sequence>
<dbReference type="Gene3D" id="3.10.120.10">
    <property type="entry name" value="Cytochrome b5-like heme/steroid binding domain"/>
    <property type="match status" value="1"/>
</dbReference>
<comment type="cofactor">
    <cofactor evidence="2">
        <name>heme b</name>
        <dbReference type="ChEBI" id="CHEBI:60344"/>
    </cofactor>
</comment>
<comment type="similarity">
    <text evidence="16">In the N-terminal section; belongs to the cytochrome b5 family.</text>
</comment>
<evidence type="ECO:0000256" key="5">
    <source>
        <dbReference type="ARBA" id="ARBA00022448"/>
    </source>
</evidence>
<dbReference type="OMA" id="YEHPIAA"/>
<dbReference type="PROSITE" id="PS51349">
    <property type="entry name" value="FMN_HYDROXY_ACID_DH_2"/>
    <property type="match status" value="1"/>
</dbReference>
<dbReference type="PANTHER" id="PTHR10578:SF101">
    <property type="entry name" value="L-LACTATE DEHYDROGENASE (CYTOCHROME B2)"/>
    <property type="match status" value="1"/>
</dbReference>
<evidence type="ECO:0000256" key="19">
    <source>
        <dbReference type="ARBA" id="ARBA00075949"/>
    </source>
</evidence>
<dbReference type="OrthoDB" id="1925334at2759"/>
<evidence type="ECO:0000256" key="20">
    <source>
        <dbReference type="ARBA" id="ARBA00078774"/>
    </source>
</evidence>
<evidence type="ECO:0000256" key="10">
    <source>
        <dbReference type="ARBA" id="ARBA00022946"/>
    </source>
</evidence>
<keyword evidence="13" id="KW-0496">Mitochondrion</keyword>
<comment type="subcellular location">
    <subcellularLocation>
        <location evidence="3">Mitochondrion intermembrane space</location>
    </subcellularLocation>
</comment>
<dbReference type="SUPFAM" id="SSF51395">
    <property type="entry name" value="FMN-linked oxidoreductases"/>
    <property type="match status" value="1"/>
</dbReference>
<dbReference type="GO" id="GO:0006089">
    <property type="term" value="P:lactate metabolic process"/>
    <property type="evidence" value="ECO:0007669"/>
    <property type="project" value="TreeGrafter"/>
</dbReference>
<comment type="cofactor">
    <cofactor evidence="1">
        <name>FMN</name>
        <dbReference type="ChEBI" id="CHEBI:58210"/>
    </cofactor>
</comment>
<dbReference type="PRINTS" id="PR00363">
    <property type="entry name" value="CYTOCHROMEB5"/>
</dbReference>
<comment type="similarity">
    <text evidence="15">In the C-terminal section; belongs to the FMN-dependent alpha-hydroxy acid dehydrogenase family.</text>
</comment>
<name>A0A2H3JNW3_WOLCO</name>
<evidence type="ECO:0000256" key="14">
    <source>
        <dbReference type="ARBA" id="ARBA00052399"/>
    </source>
</evidence>